<keyword evidence="5" id="KW-0418">Kinase</keyword>
<evidence type="ECO:0000259" key="7">
    <source>
        <dbReference type="PROSITE" id="PS50112"/>
    </source>
</evidence>
<evidence type="ECO:0000313" key="9">
    <source>
        <dbReference type="EMBL" id="GGC49593.1"/>
    </source>
</evidence>
<dbReference type="InterPro" id="IPR001610">
    <property type="entry name" value="PAC"/>
</dbReference>
<dbReference type="InterPro" id="IPR029016">
    <property type="entry name" value="GAF-like_dom_sf"/>
</dbReference>
<dbReference type="Pfam" id="PF13185">
    <property type="entry name" value="GAF_2"/>
    <property type="match status" value="1"/>
</dbReference>
<evidence type="ECO:0000259" key="8">
    <source>
        <dbReference type="PROSITE" id="PS50113"/>
    </source>
</evidence>
<dbReference type="PROSITE" id="PS50113">
    <property type="entry name" value="PAC"/>
    <property type="match status" value="2"/>
</dbReference>
<gene>
    <name evidence="9" type="ORF">GCM10010993_30110</name>
</gene>
<evidence type="ECO:0000256" key="1">
    <source>
        <dbReference type="ARBA" id="ARBA00000085"/>
    </source>
</evidence>
<evidence type="ECO:0000256" key="4">
    <source>
        <dbReference type="ARBA" id="ARBA00022679"/>
    </source>
</evidence>
<dbReference type="Pfam" id="PF00512">
    <property type="entry name" value="HisKA"/>
    <property type="match status" value="1"/>
</dbReference>
<dbReference type="InterPro" id="IPR000700">
    <property type="entry name" value="PAS-assoc_C"/>
</dbReference>
<dbReference type="PROSITE" id="PS50112">
    <property type="entry name" value="PAS"/>
    <property type="match status" value="1"/>
</dbReference>
<dbReference type="Gene3D" id="1.10.287.130">
    <property type="match status" value="1"/>
</dbReference>
<dbReference type="PRINTS" id="PR00344">
    <property type="entry name" value="BCTRLSENSOR"/>
</dbReference>
<dbReference type="CDD" id="cd00130">
    <property type="entry name" value="PAS"/>
    <property type="match status" value="3"/>
</dbReference>
<protein>
    <recommendedName>
        <fullName evidence="2">histidine kinase</fullName>
        <ecNumber evidence="2">2.7.13.3</ecNumber>
    </recommendedName>
</protein>
<feature type="domain" description="PAC" evidence="8">
    <location>
        <begin position="216"/>
        <end position="268"/>
    </location>
</feature>
<dbReference type="InterPro" id="IPR000014">
    <property type="entry name" value="PAS"/>
</dbReference>
<dbReference type="EMBL" id="BMFD01000013">
    <property type="protein sequence ID" value="GGC49593.1"/>
    <property type="molecule type" value="Genomic_DNA"/>
</dbReference>
<dbReference type="InterPro" id="IPR003661">
    <property type="entry name" value="HisK_dim/P_dom"/>
</dbReference>
<comment type="catalytic activity">
    <reaction evidence="1">
        <text>ATP + protein L-histidine = ADP + protein N-phospho-L-histidine.</text>
        <dbReference type="EC" id="2.7.13.3"/>
    </reaction>
</comment>
<feature type="domain" description="Histidine kinase" evidence="6">
    <location>
        <begin position="827"/>
        <end position="1039"/>
    </location>
</feature>
<dbReference type="InterPro" id="IPR013655">
    <property type="entry name" value="PAS_fold_3"/>
</dbReference>
<dbReference type="SUPFAM" id="SSF55781">
    <property type="entry name" value="GAF domain-like"/>
    <property type="match status" value="1"/>
</dbReference>
<dbReference type="NCBIfam" id="TIGR00229">
    <property type="entry name" value="sensory_box"/>
    <property type="match status" value="3"/>
</dbReference>
<dbReference type="RefSeq" id="WP_188443931.1">
    <property type="nucleotide sequence ID" value="NZ_BMFD01000013.1"/>
</dbReference>
<accession>A0ABQ1MYZ5</accession>
<evidence type="ECO:0000256" key="5">
    <source>
        <dbReference type="ARBA" id="ARBA00022777"/>
    </source>
</evidence>
<dbReference type="SMART" id="SM00091">
    <property type="entry name" value="PAS"/>
    <property type="match status" value="5"/>
</dbReference>
<feature type="domain" description="PAC" evidence="8">
    <location>
        <begin position="638"/>
        <end position="690"/>
    </location>
</feature>
<evidence type="ECO:0000256" key="2">
    <source>
        <dbReference type="ARBA" id="ARBA00012438"/>
    </source>
</evidence>
<dbReference type="Pfam" id="PF08447">
    <property type="entry name" value="PAS_3"/>
    <property type="match status" value="3"/>
</dbReference>
<dbReference type="SMART" id="SM00387">
    <property type="entry name" value="HATPase_c"/>
    <property type="match status" value="1"/>
</dbReference>
<dbReference type="Gene3D" id="3.30.450.20">
    <property type="entry name" value="PAS domain"/>
    <property type="match status" value="5"/>
</dbReference>
<dbReference type="InterPro" id="IPR004358">
    <property type="entry name" value="Sig_transdc_His_kin-like_C"/>
</dbReference>
<name>A0ABQ1MYZ5_9BACT</name>
<dbReference type="InterPro" id="IPR003594">
    <property type="entry name" value="HATPase_dom"/>
</dbReference>
<keyword evidence="3" id="KW-0597">Phosphoprotein</keyword>
<organism evidence="9 10">
    <name type="scientific">Belliella aquatica</name>
    <dbReference type="NCBI Taxonomy" id="1323734"/>
    <lineage>
        <taxon>Bacteria</taxon>
        <taxon>Pseudomonadati</taxon>
        <taxon>Bacteroidota</taxon>
        <taxon>Cytophagia</taxon>
        <taxon>Cytophagales</taxon>
        <taxon>Cyclobacteriaceae</taxon>
        <taxon>Belliella</taxon>
    </lineage>
</organism>
<dbReference type="InterPro" id="IPR036890">
    <property type="entry name" value="HATPase_C_sf"/>
</dbReference>
<evidence type="ECO:0000256" key="3">
    <source>
        <dbReference type="ARBA" id="ARBA00022553"/>
    </source>
</evidence>
<dbReference type="PROSITE" id="PS50109">
    <property type="entry name" value="HIS_KIN"/>
    <property type="match status" value="1"/>
</dbReference>
<dbReference type="Gene3D" id="3.30.450.40">
    <property type="match status" value="1"/>
</dbReference>
<feature type="domain" description="PAS" evidence="7">
    <location>
        <begin position="269"/>
        <end position="342"/>
    </location>
</feature>
<sequence length="1039" mass="120052">MEDLKPFLDFIKVTKKPAALIKADGDRFIVIFSNPSFQAFFNKEQVEEDLHLVYQNIISDEHQKKVDELRRFFSQSLESHKEISIKLEEICLNASDDGGSAIVNLEFSNTPISSTGNEKYFIHFVEDVTEKSMLQKELAAHKLLMRQAEQISGFGTWELDVLTNGIAWSDGVYLICGYQPQSFKVTFELGLGVIHPEDRSLAIEAMQLTLQTGKEYKIQKRFLLEDGTVKQILSRGSLIKDTEGNPIKLIGVFQDITDQIEAEKKVQDTLNNFQAIVENVDGIMWEADALTFKFSFVSPQVEEILGYSPEEWLSEDQFWINHIHPDDRSQAYTYCKDMVDLGENHIFEYRFKKKSGEYILVQDRVAVQKKFGKPDKLKGILVDINDLYYQQKIEHLERVVMEKSMEGEVTLKEVLVLLMLKLDELFPDMQSSMLRVENGKIYNLASPSLPQDYILAIEGEEIGENAGSCGTAAFTKKEVIVSDIFADERWSKYKDVAKKFGFQSCWSRPVFNKKGEVVATFANYFTEPRMPRSIEKEAIERARRLSSIILEHFSDIEQIRHANELNTFINKATNEAIYEWDMVNDKVYWGESFERFFGYVHQGDFTGSDWRKMMHPEDIEDSYLKINEFFTDPEKFKISEEHRLIKKDGSVIFAEIIGFIIRNNQNTPIRLIGVIRDITETRELRKLLDSASQMAKIGAWELDVRSKELYWSHMTRQIHECPDDLEIDLEQSINFYQEDYREEIRKLVNNCIENGVPFDFEFPITTYQGDEKWVRALGQAEFFNGSCIKIFGSFQDVHVRKLAEKQVELHLQDLAKSNAELEQFAYVASHDLQEPLRMVTSFLALIDKKYHDILDEKGKTYIDYAMDGAIRMRNIILDLLEFSRVGRVSGQKKFIDLNEVVEEVIKLQKQAIHESGAKISSDSLPIVVSNKLLMLQVFQNIIGNALKYRKIDVAPKVYISFEEKAKFWQIAIKDNGIGIEKVYHDKVFVIFQRLHNKDEYSGTGIGLAIVKKIINNLGGEIWLESEIDKGSTFYFTIPK</sequence>
<dbReference type="Pfam" id="PF02518">
    <property type="entry name" value="HATPase_c"/>
    <property type="match status" value="1"/>
</dbReference>
<dbReference type="Pfam" id="PF13426">
    <property type="entry name" value="PAS_9"/>
    <property type="match status" value="1"/>
</dbReference>
<proteinExistence type="predicted"/>
<dbReference type="SMART" id="SM00086">
    <property type="entry name" value="PAC"/>
    <property type="match status" value="5"/>
</dbReference>
<dbReference type="EC" id="2.7.13.3" evidence="2"/>
<dbReference type="Gene3D" id="3.30.565.10">
    <property type="entry name" value="Histidine kinase-like ATPase, C-terminal domain"/>
    <property type="match status" value="1"/>
</dbReference>
<dbReference type="CDD" id="cd00082">
    <property type="entry name" value="HisKA"/>
    <property type="match status" value="1"/>
</dbReference>
<dbReference type="InterPro" id="IPR003018">
    <property type="entry name" value="GAF"/>
</dbReference>
<evidence type="ECO:0000259" key="6">
    <source>
        <dbReference type="PROSITE" id="PS50109"/>
    </source>
</evidence>
<dbReference type="InterPro" id="IPR052162">
    <property type="entry name" value="Sensor_kinase/Photoreceptor"/>
</dbReference>
<keyword evidence="4" id="KW-0808">Transferase</keyword>
<dbReference type="PANTHER" id="PTHR43304:SF1">
    <property type="entry name" value="PAC DOMAIN-CONTAINING PROTEIN"/>
    <property type="match status" value="1"/>
</dbReference>
<dbReference type="SUPFAM" id="SSF55785">
    <property type="entry name" value="PYP-like sensor domain (PAS domain)"/>
    <property type="match status" value="4"/>
</dbReference>
<dbReference type="Proteomes" id="UP000635885">
    <property type="component" value="Unassembled WGS sequence"/>
</dbReference>
<dbReference type="SMART" id="SM00388">
    <property type="entry name" value="HisKA"/>
    <property type="match status" value="1"/>
</dbReference>
<dbReference type="SUPFAM" id="SSF47384">
    <property type="entry name" value="Homodimeric domain of signal transducing histidine kinase"/>
    <property type="match status" value="1"/>
</dbReference>
<reference evidence="10" key="1">
    <citation type="journal article" date="2019" name="Int. J. Syst. Evol. Microbiol.">
        <title>The Global Catalogue of Microorganisms (GCM) 10K type strain sequencing project: providing services to taxonomists for standard genome sequencing and annotation.</title>
        <authorList>
            <consortium name="The Broad Institute Genomics Platform"/>
            <consortium name="The Broad Institute Genome Sequencing Center for Infectious Disease"/>
            <person name="Wu L."/>
            <person name="Ma J."/>
        </authorList>
    </citation>
    <scope>NUCLEOTIDE SEQUENCE [LARGE SCALE GENOMIC DNA]</scope>
    <source>
        <strain evidence="10">CGMCC 1.12479</strain>
    </source>
</reference>
<dbReference type="Gene3D" id="2.10.70.100">
    <property type="match status" value="1"/>
</dbReference>
<dbReference type="InterPro" id="IPR005467">
    <property type="entry name" value="His_kinase_dom"/>
</dbReference>
<dbReference type="PANTHER" id="PTHR43304">
    <property type="entry name" value="PHYTOCHROME-LIKE PROTEIN CPH1"/>
    <property type="match status" value="1"/>
</dbReference>
<dbReference type="InterPro" id="IPR036097">
    <property type="entry name" value="HisK_dim/P_sf"/>
</dbReference>
<dbReference type="InterPro" id="IPR035965">
    <property type="entry name" value="PAS-like_dom_sf"/>
</dbReference>
<keyword evidence="10" id="KW-1185">Reference proteome</keyword>
<evidence type="ECO:0000313" key="10">
    <source>
        <dbReference type="Proteomes" id="UP000635885"/>
    </source>
</evidence>
<comment type="caution">
    <text evidence="9">The sequence shown here is derived from an EMBL/GenBank/DDBJ whole genome shotgun (WGS) entry which is preliminary data.</text>
</comment>
<dbReference type="SUPFAM" id="SSF55874">
    <property type="entry name" value="ATPase domain of HSP90 chaperone/DNA topoisomerase II/histidine kinase"/>
    <property type="match status" value="1"/>
</dbReference>